<name>A0A2I0WEI1_9ASPA</name>
<gene>
    <name evidence="2" type="ORF">MA16_Dca019793</name>
</gene>
<dbReference type="AlphaFoldDB" id="A0A2I0WEI1"/>
<dbReference type="InterPro" id="IPR040256">
    <property type="entry name" value="At4g02000-like"/>
</dbReference>
<keyword evidence="1" id="KW-1133">Transmembrane helix</keyword>
<feature type="transmembrane region" description="Helical" evidence="1">
    <location>
        <begin position="414"/>
        <end position="435"/>
    </location>
</feature>
<accession>A0A2I0WEI1</accession>
<evidence type="ECO:0000256" key="1">
    <source>
        <dbReference type="SAM" id="Phobius"/>
    </source>
</evidence>
<sequence length="495" mass="56027">MRLLKWTPDYDVRHEFLIVPIWVSFPNLRLHFFNSQILFWLASILGRPLQMDQATASISHPSVARVLVEINISKKFSNESWLGSEVNGYFQKVEFENFPIFGSRCKMHGHSLIECFKLYPHLKKGKEIVKPTKMQECNTKADGMDNLVEGNGISIPAKDVVDQPVIQVIPSSSSNELNVNLFSDVGEGKNLPNDVIKGAEHSSSSTIYESLQNVTHVIVVEDNNIIDVNTNMIVENNNQVISVQGEELPLLVNSSMAHIISGNNLSNDNVGTLVEKDLVPSHANQPLAITKKGIYLLMEEEEVAPQGNLSLALSEKGDYSFEGNERHLTTLEVECSLLMMSGLFLRGLPVTQMIKLFFYLIYITVMLIRIQNKTFWLSAMLEKTTTLVFLRVMVNVVGNQEMLFYNPQEAPARILLINSIFLCLTLLFGMCEVLVAPPLNLGLKTYVAFIILLFLFYLNLLFLWINYLELPGLWVSVMLSLILLTKFELFLERFC</sequence>
<keyword evidence="3" id="KW-1185">Reference proteome</keyword>
<keyword evidence="1" id="KW-0812">Transmembrane</keyword>
<dbReference type="EMBL" id="KZ502696">
    <property type="protein sequence ID" value="PKU74074.1"/>
    <property type="molecule type" value="Genomic_DNA"/>
</dbReference>
<reference evidence="2 3" key="2">
    <citation type="journal article" date="2017" name="Nature">
        <title>The Apostasia genome and the evolution of orchids.</title>
        <authorList>
            <person name="Zhang G.Q."/>
            <person name="Liu K.W."/>
            <person name="Li Z."/>
            <person name="Lohaus R."/>
            <person name="Hsiao Y.Y."/>
            <person name="Niu S.C."/>
            <person name="Wang J.Y."/>
            <person name="Lin Y.C."/>
            <person name="Xu Q."/>
            <person name="Chen L.J."/>
            <person name="Yoshida K."/>
            <person name="Fujiwara S."/>
            <person name="Wang Z.W."/>
            <person name="Zhang Y.Q."/>
            <person name="Mitsuda N."/>
            <person name="Wang M."/>
            <person name="Liu G.H."/>
            <person name="Pecoraro L."/>
            <person name="Huang H.X."/>
            <person name="Xiao X.J."/>
            <person name="Lin M."/>
            <person name="Wu X.Y."/>
            <person name="Wu W.L."/>
            <person name="Chen Y.Y."/>
            <person name="Chang S.B."/>
            <person name="Sakamoto S."/>
            <person name="Ohme-Takagi M."/>
            <person name="Yagi M."/>
            <person name="Zeng S.J."/>
            <person name="Shen C.Y."/>
            <person name="Yeh C.M."/>
            <person name="Luo Y.B."/>
            <person name="Tsai W.C."/>
            <person name="Van de Peer Y."/>
            <person name="Liu Z.J."/>
        </authorList>
    </citation>
    <scope>NUCLEOTIDE SEQUENCE [LARGE SCALE GENOMIC DNA]</scope>
    <source>
        <tissue evidence="2">The whole plant</tissue>
    </source>
</reference>
<dbReference type="PANTHER" id="PTHR31286">
    <property type="entry name" value="GLYCINE-RICH CELL WALL STRUCTURAL PROTEIN 1.8-LIKE"/>
    <property type="match status" value="1"/>
</dbReference>
<reference evidence="2 3" key="1">
    <citation type="journal article" date="2016" name="Sci. Rep.">
        <title>The Dendrobium catenatum Lindl. genome sequence provides insights into polysaccharide synthase, floral development and adaptive evolution.</title>
        <authorList>
            <person name="Zhang G.Q."/>
            <person name="Xu Q."/>
            <person name="Bian C."/>
            <person name="Tsai W.C."/>
            <person name="Yeh C.M."/>
            <person name="Liu K.W."/>
            <person name="Yoshida K."/>
            <person name="Zhang L.S."/>
            <person name="Chang S.B."/>
            <person name="Chen F."/>
            <person name="Shi Y."/>
            <person name="Su Y.Y."/>
            <person name="Zhang Y.Q."/>
            <person name="Chen L.J."/>
            <person name="Yin Y."/>
            <person name="Lin M."/>
            <person name="Huang H."/>
            <person name="Deng H."/>
            <person name="Wang Z.W."/>
            <person name="Zhu S.L."/>
            <person name="Zhao X."/>
            <person name="Deng C."/>
            <person name="Niu S.C."/>
            <person name="Huang J."/>
            <person name="Wang M."/>
            <person name="Liu G.H."/>
            <person name="Yang H.J."/>
            <person name="Xiao X.J."/>
            <person name="Hsiao Y.Y."/>
            <person name="Wu W.L."/>
            <person name="Chen Y.Y."/>
            <person name="Mitsuda N."/>
            <person name="Ohme-Takagi M."/>
            <person name="Luo Y.B."/>
            <person name="Van de Peer Y."/>
            <person name="Liu Z.J."/>
        </authorList>
    </citation>
    <scope>NUCLEOTIDE SEQUENCE [LARGE SCALE GENOMIC DNA]</scope>
    <source>
        <tissue evidence="2">The whole plant</tissue>
    </source>
</reference>
<feature type="transmembrane region" description="Helical" evidence="1">
    <location>
        <begin position="343"/>
        <end position="368"/>
    </location>
</feature>
<feature type="transmembrane region" description="Helical" evidence="1">
    <location>
        <begin position="447"/>
        <end position="467"/>
    </location>
</feature>
<organism evidence="2 3">
    <name type="scientific">Dendrobium catenatum</name>
    <dbReference type="NCBI Taxonomy" id="906689"/>
    <lineage>
        <taxon>Eukaryota</taxon>
        <taxon>Viridiplantae</taxon>
        <taxon>Streptophyta</taxon>
        <taxon>Embryophyta</taxon>
        <taxon>Tracheophyta</taxon>
        <taxon>Spermatophyta</taxon>
        <taxon>Magnoliopsida</taxon>
        <taxon>Liliopsida</taxon>
        <taxon>Asparagales</taxon>
        <taxon>Orchidaceae</taxon>
        <taxon>Epidendroideae</taxon>
        <taxon>Malaxideae</taxon>
        <taxon>Dendrobiinae</taxon>
        <taxon>Dendrobium</taxon>
    </lineage>
</organism>
<dbReference type="Proteomes" id="UP000233837">
    <property type="component" value="Unassembled WGS sequence"/>
</dbReference>
<dbReference type="PANTHER" id="PTHR31286:SF180">
    <property type="entry name" value="OS10G0362600 PROTEIN"/>
    <property type="match status" value="1"/>
</dbReference>
<proteinExistence type="predicted"/>
<evidence type="ECO:0000313" key="3">
    <source>
        <dbReference type="Proteomes" id="UP000233837"/>
    </source>
</evidence>
<protein>
    <submittedName>
        <fullName evidence="2">Uncharacterized protein</fullName>
    </submittedName>
</protein>
<evidence type="ECO:0000313" key="2">
    <source>
        <dbReference type="EMBL" id="PKU74074.1"/>
    </source>
</evidence>
<keyword evidence="1" id="KW-0472">Membrane</keyword>